<dbReference type="GO" id="GO:0016491">
    <property type="term" value="F:oxidoreductase activity"/>
    <property type="evidence" value="ECO:0007669"/>
    <property type="project" value="InterPro"/>
</dbReference>
<evidence type="ECO:0000313" key="4">
    <source>
        <dbReference type="EMBL" id="KRT14469.1"/>
    </source>
</evidence>
<keyword evidence="2" id="KW-0732">Signal</keyword>
<evidence type="ECO:0000259" key="3">
    <source>
        <dbReference type="PROSITE" id="PS51352"/>
    </source>
</evidence>
<evidence type="ECO:0000256" key="1">
    <source>
        <dbReference type="ARBA" id="ARBA00023284"/>
    </source>
</evidence>
<dbReference type="CDD" id="cd02966">
    <property type="entry name" value="TlpA_like_family"/>
    <property type="match status" value="1"/>
</dbReference>
<feature type="domain" description="Thioredoxin" evidence="3">
    <location>
        <begin position="40"/>
        <end position="193"/>
    </location>
</feature>
<dbReference type="EMBL" id="LMZQ01000018">
    <property type="protein sequence ID" value="KRT14469.1"/>
    <property type="molecule type" value="Genomic_DNA"/>
</dbReference>
<dbReference type="PROSITE" id="PS51352">
    <property type="entry name" value="THIOREDOXIN_2"/>
    <property type="match status" value="1"/>
</dbReference>
<dbReference type="InterPro" id="IPR013766">
    <property type="entry name" value="Thioredoxin_domain"/>
</dbReference>
<dbReference type="InterPro" id="IPR000866">
    <property type="entry name" value="AhpC/TSA"/>
</dbReference>
<dbReference type="RefSeq" id="WP_057933940.1">
    <property type="nucleotide sequence ID" value="NZ_LMZQ01000018.1"/>
</dbReference>
<dbReference type="Gene3D" id="3.40.30.10">
    <property type="entry name" value="Glutaredoxin"/>
    <property type="match status" value="1"/>
</dbReference>
<dbReference type="SUPFAM" id="SSF52833">
    <property type="entry name" value="Thioredoxin-like"/>
    <property type="match status" value="1"/>
</dbReference>
<feature type="chain" id="PRO_5006665447" description="Thioredoxin domain-containing protein" evidence="2">
    <location>
        <begin position="24"/>
        <end position="195"/>
    </location>
</feature>
<feature type="signal peptide" evidence="2">
    <location>
        <begin position="1"/>
        <end position="23"/>
    </location>
</feature>
<dbReference type="Proteomes" id="UP000051950">
    <property type="component" value="Unassembled WGS sequence"/>
</dbReference>
<proteinExistence type="predicted"/>
<dbReference type="STRING" id="687842.ASU31_19450"/>
<dbReference type="InterPro" id="IPR017937">
    <property type="entry name" value="Thioredoxin_CS"/>
</dbReference>
<dbReference type="PANTHER" id="PTHR42852">
    <property type="entry name" value="THIOL:DISULFIDE INTERCHANGE PROTEIN DSBE"/>
    <property type="match status" value="1"/>
</dbReference>
<comment type="caution">
    <text evidence="4">The sequence shown here is derived from an EMBL/GenBank/DDBJ whole genome shotgun (WGS) entry which is preliminary data.</text>
</comment>
<dbReference type="PANTHER" id="PTHR42852:SF17">
    <property type="entry name" value="THIOREDOXIN-LIKE PROTEIN HI_1115"/>
    <property type="match status" value="1"/>
</dbReference>
<sequence>MKPFLRLCLLASLCLFARISVSAQTAVNKADSLHNRLLSEMIGLPAANFALKDLDGNVVSLKDLKGKVVVLDFWSTWCVPCKKSFPAMQLAVNTYKNDPSVKFLFIHTWETTKTPVEDVKKYIAQSGFNFQVLMDLKDEAGRNAAVEDYGVSAIPAKFIIDKAGNIVFKLTGFTGTDAAALQEISERIKLAKNHK</sequence>
<keyword evidence="5" id="KW-1185">Reference proteome</keyword>
<dbReference type="AlphaFoldDB" id="A0A0T5VMM3"/>
<dbReference type="Pfam" id="PF00578">
    <property type="entry name" value="AhpC-TSA"/>
    <property type="match status" value="1"/>
</dbReference>
<dbReference type="OrthoDB" id="634996at2"/>
<dbReference type="InterPro" id="IPR036249">
    <property type="entry name" value="Thioredoxin-like_sf"/>
</dbReference>
<keyword evidence="1" id="KW-0676">Redox-active center</keyword>
<gene>
    <name evidence="4" type="ORF">ASU31_19450</name>
</gene>
<evidence type="ECO:0000256" key="2">
    <source>
        <dbReference type="SAM" id="SignalP"/>
    </source>
</evidence>
<protein>
    <recommendedName>
        <fullName evidence="3">Thioredoxin domain-containing protein</fullName>
    </recommendedName>
</protein>
<evidence type="ECO:0000313" key="5">
    <source>
        <dbReference type="Proteomes" id="UP000051950"/>
    </source>
</evidence>
<accession>A0A0T5VMM3</accession>
<reference evidence="4 5" key="1">
    <citation type="submission" date="2015-11" db="EMBL/GenBank/DDBJ databases">
        <title>Sequence of Pedobacter ginsenosidimutans.</title>
        <authorList>
            <person name="Carson E."/>
            <person name="Keyser V."/>
            <person name="Newman J."/>
            <person name="Miller J."/>
        </authorList>
    </citation>
    <scope>NUCLEOTIDE SEQUENCE [LARGE SCALE GENOMIC DNA]</scope>
    <source>
        <strain evidence="4 5">KACC 14530</strain>
    </source>
</reference>
<dbReference type="InterPro" id="IPR050553">
    <property type="entry name" value="Thioredoxin_ResA/DsbE_sf"/>
</dbReference>
<name>A0A0T5VMM3_9SPHI</name>
<dbReference type="PROSITE" id="PS00194">
    <property type="entry name" value="THIOREDOXIN_1"/>
    <property type="match status" value="1"/>
</dbReference>
<dbReference type="GO" id="GO:0016209">
    <property type="term" value="F:antioxidant activity"/>
    <property type="evidence" value="ECO:0007669"/>
    <property type="project" value="InterPro"/>
</dbReference>
<organism evidence="4 5">
    <name type="scientific">Pedobacter ginsenosidimutans</name>
    <dbReference type="NCBI Taxonomy" id="687842"/>
    <lineage>
        <taxon>Bacteria</taxon>
        <taxon>Pseudomonadati</taxon>
        <taxon>Bacteroidota</taxon>
        <taxon>Sphingobacteriia</taxon>
        <taxon>Sphingobacteriales</taxon>
        <taxon>Sphingobacteriaceae</taxon>
        <taxon>Pedobacter</taxon>
    </lineage>
</organism>